<reference evidence="2" key="1">
    <citation type="submission" date="2017-05" db="EMBL/GenBank/DDBJ databases">
        <title>Streptomyces olivochromogenes NBRC 3561 whole genome shotgun sequence.</title>
        <authorList>
            <person name="Dohra H."/>
            <person name="Kodani S."/>
        </authorList>
    </citation>
    <scope>NUCLEOTIDE SEQUENCE [LARGE SCALE GENOMIC DNA]</scope>
    <source>
        <strain evidence="2">NBRC 3561</strain>
    </source>
</reference>
<keyword evidence="2" id="KW-1185">Reference proteome</keyword>
<proteinExistence type="predicted"/>
<dbReference type="EMBL" id="BDQI01000039">
    <property type="protein sequence ID" value="GAX57737.1"/>
    <property type="molecule type" value="Genomic_DNA"/>
</dbReference>
<evidence type="ECO:0000313" key="2">
    <source>
        <dbReference type="Proteomes" id="UP000217446"/>
    </source>
</evidence>
<evidence type="ECO:0000313" key="1">
    <source>
        <dbReference type="EMBL" id="GAX57737.1"/>
    </source>
</evidence>
<comment type="caution">
    <text evidence="1">The sequence shown here is derived from an EMBL/GenBank/DDBJ whole genome shotgun (WGS) entry which is preliminary data.</text>
</comment>
<dbReference type="Proteomes" id="UP000217446">
    <property type="component" value="Unassembled WGS sequence"/>
</dbReference>
<gene>
    <name evidence="1" type="ORF">SO3561_09307</name>
</gene>
<dbReference type="AlphaFoldDB" id="A0A250VU52"/>
<name>A0A250VU52_STROL</name>
<protein>
    <submittedName>
        <fullName evidence="1">Uncharacterized protein</fullName>
    </submittedName>
</protein>
<accession>A0A250VU52</accession>
<organism evidence="1 2">
    <name type="scientific">Streptomyces olivochromogenes</name>
    <dbReference type="NCBI Taxonomy" id="1963"/>
    <lineage>
        <taxon>Bacteria</taxon>
        <taxon>Bacillati</taxon>
        <taxon>Actinomycetota</taxon>
        <taxon>Actinomycetes</taxon>
        <taxon>Kitasatosporales</taxon>
        <taxon>Streptomycetaceae</taxon>
        <taxon>Streptomyces</taxon>
    </lineage>
</organism>
<sequence length="39" mass="4505">MTDSTRLPFPLAYSPHHGNPLVTARGRRTVERLMQEGRR</sequence>